<organism evidence="2 3">
    <name type="scientific">Proteus mirabilis (strain HI4320)</name>
    <dbReference type="NCBI Taxonomy" id="529507"/>
    <lineage>
        <taxon>Bacteria</taxon>
        <taxon>Pseudomonadati</taxon>
        <taxon>Pseudomonadota</taxon>
        <taxon>Gammaproteobacteria</taxon>
        <taxon>Enterobacterales</taxon>
        <taxon>Morganellaceae</taxon>
        <taxon>Proteus</taxon>
    </lineage>
</organism>
<dbReference type="HOGENOM" id="CLU_3102540_0_0_6"/>
<evidence type="ECO:0000313" key="2">
    <source>
        <dbReference type="EMBL" id="CAR42761.1"/>
    </source>
</evidence>
<feature type="transmembrane region" description="Helical" evidence="1">
    <location>
        <begin position="6"/>
        <end position="28"/>
    </location>
</feature>
<protein>
    <submittedName>
        <fullName evidence="2">Uncharacterized protein</fullName>
    </submittedName>
</protein>
<dbReference type="Proteomes" id="UP000008319">
    <property type="component" value="Chromosome"/>
</dbReference>
<keyword evidence="1" id="KW-0812">Transmembrane</keyword>
<evidence type="ECO:0000313" key="3">
    <source>
        <dbReference type="Proteomes" id="UP000008319"/>
    </source>
</evidence>
<evidence type="ECO:0000256" key="1">
    <source>
        <dbReference type="SAM" id="Phobius"/>
    </source>
</evidence>
<dbReference type="AlphaFoldDB" id="B4EVZ0"/>
<dbReference type="EnsemblBacteria" id="CAR42761">
    <property type="protein sequence ID" value="CAR42761"/>
    <property type="gene ID" value="PMI1299"/>
</dbReference>
<reference evidence="2 3" key="1">
    <citation type="journal article" date="2008" name="J. Bacteriol.">
        <title>Complete genome sequence of uropathogenic Proteus mirabilis, a master of both adherence and motility.</title>
        <authorList>
            <person name="Pearson M.M."/>
            <person name="Sebaihia M."/>
            <person name="Churcher C."/>
            <person name="Quail M.A."/>
            <person name="Seshasayee A.S."/>
            <person name="Luscombe N.M."/>
            <person name="Abdellah Z."/>
            <person name="Arrosmith C."/>
            <person name="Atkin B."/>
            <person name="Chillingworth T."/>
            <person name="Hauser H."/>
            <person name="Jagels K."/>
            <person name="Moule S."/>
            <person name="Mungall K."/>
            <person name="Norbertczak H."/>
            <person name="Rabbinowitsch E."/>
            <person name="Walker D."/>
            <person name="Whithead S."/>
            <person name="Thomson N.R."/>
            <person name="Rather P.N."/>
            <person name="Parkhill J."/>
            <person name="Mobley H.L."/>
        </authorList>
    </citation>
    <scope>NUCLEOTIDE SEQUENCE [LARGE SCALE GENOMIC DNA]</scope>
    <source>
        <strain evidence="2 3">HI4320</strain>
    </source>
</reference>
<proteinExistence type="predicted"/>
<gene>
    <name evidence="2" type="ordered locus">PMI1299</name>
</gene>
<name>B4EVZ0_PROMH</name>
<keyword evidence="1" id="KW-0472">Membrane</keyword>
<keyword evidence="1" id="KW-1133">Transmembrane helix</keyword>
<keyword evidence="3" id="KW-1185">Reference proteome</keyword>
<accession>B4EVZ0</accession>
<sequence>MSISGRADYLIINKVIVLLIIVNNIGILKNNKSIIFNKEVNKQNKIIIYSC</sequence>
<dbReference type="KEGG" id="pmr:PMI1299"/>
<dbReference type="EMBL" id="AM942759">
    <property type="protein sequence ID" value="CAR42761.1"/>
    <property type="molecule type" value="Genomic_DNA"/>
</dbReference>